<comment type="caution">
    <text evidence="1">The sequence shown here is derived from an EMBL/GenBank/DDBJ whole genome shotgun (WGS) entry which is preliminary data.</text>
</comment>
<reference evidence="1 2" key="1">
    <citation type="submission" date="2020-04" db="EMBL/GenBank/DDBJ databases">
        <title>MicrobeNet Type strains.</title>
        <authorList>
            <person name="Nicholson A.C."/>
        </authorList>
    </citation>
    <scope>NUCLEOTIDE SEQUENCE [LARGE SCALE GENOMIC DNA]</scope>
    <source>
        <strain evidence="1 2">ATCC BAA-277</strain>
    </source>
</reference>
<evidence type="ECO:0000313" key="1">
    <source>
        <dbReference type="EMBL" id="NKZ04985.1"/>
    </source>
</evidence>
<keyword evidence="2" id="KW-1185">Reference proteome</keyword>
<gene>
    <name evidence="1" type="ORF">HGB48_14700</name>
</gene>
<dbReference type="RefSeq" id="WP_157437928.1">
    <property type="nucleotide sequence ID" value="NZ_JAAXPI010000016.1"/>
</dbReference>
<dbReference type="AlphaFoldDB" id="A0A846Z2N2"/>
<accession>A0A846Z2N2</accession>
<dbReference type="Proteomes" id="UP000579250">
    <property type="component" value="Unassembled WGS sequence"/>
</dbReference>
<dbReference type="EMBL" id="JAAXPI010000016">
    <property type="protein sequence ID" value="NKZ04985.1"/>
    <property type="molecule type" value="Genomic_DNA"/>
</dbReference>
<name>A0A846Z2N2_9ACTN</name>
<proteinExistence type="predicted"/>
<sequence length="56" mass="5622">MRVIAALARSVVSLAATTKPKPWAIASVAAAALPTAVPQGRPVSMACGHQRLDVGG</sequence>
<protein>
    <submittedName>
        <fullName evidence="1">Uncharacterized protein</fullName>
    </submittedName>
</protein>
<evidence type="ECO:0000313" key="2">
    <source>
        <dbReference type="Proteomes" id="UP000579250"/>
    </source>
</evidence>
<organism evidence="1 2">
    <name type="scientific">Actinomadura latina</name>
    <dbReference type="NCBI Taxonomy" id="163603"/>
    <lineage>
        <taxon>Bacteria</taxon>
        <taxon>Bacillati</taxon>
        <taxon>Actinomycetota</taxon>
        <taxon>Actinomycetes</taxon>
        <taxon>Streptosporangiales</taxon>
        <taxon>Thermomonosporaceae</taxon>
        <taxon>Actinomadura</taxon>
    </lineage>
</organism>